<dbReference type="PANTHER" id="PTHR43318">
    <property type="entry name" value="UDP-N-ACETYLGLUCOSAMINE 4,6-DEHYDRATASE"/>
    <property type="match status" value="1"/>
</dbReference>
<sequence length="329" mass="36778">MFEGQTVVITGGTGSWGKQLTRTLLRYRPQTIRILSRNEFSQVEMERAFADTGRLQFFIGDVRDLDAVRKVCSGADYVFHLAALKHVPVCERHPREAMKTNILGTQNIIQASIECGVKKVIDVSTDKAVEPINMYGITKALGEKLILQANAESQHTRFVCIRGGNVLGSHGSVVPLFIRQLQNGHPITLTSRAMTRFFLTIEDAIDLLIHAATMSLGGETFVMRMPSCRMLDLASVIADYYGQNSPAIKEIGIRPGEKLHEVLVSRQEAPRTYRLDDRYFVVLPMDPNTDLVDRYGRLDPLALASYESNMQLLPENNIRALLERGGFLA</sequence>
<dbReference type="CDD" id="cd05237">
    <property type="entry name" value="UDP_invert_4-6DH_SDR_e"/>
    <property type="match status" value="1"/>
</dbReference>
<dbReference type="Proteomes" id="UP000182589">
    <property type="component" value="Unassembled WGS sequence"/>
</dbReference>
<dbReference type="InterPro" id="IPR003869">
    <property type="entry name" value="Polysac_CapD-like"/>
</dbReference>
<dbReference type="PANTHER" id="PTHR43318:SF2">
    <property type="entry name" value="UDP-N-ACETYLGLUCOSAMINE 4,6-DEHYDRATASE (INVERTING)"/>
    <property type="match status" value="1"/>
</dbReference>
<dbReference type="InterPro" id="IPR051203">
    <property type="entry name" value="Polysaccharide_Synthase-Rel"/>
</dbReference>
<evidence type="ECO:0000313" key="4">
    <source>
        <dbReference type="Proteomes" id="UP000182589"/>
    </source>
</evidence>
<accession>A0A1H2SCY7</accession>
<reference evidence="4" key="1">
    <citation type="submission" date="2016-10" db="EMBL/GenBank/DDBJ databases">
        <authorList>
            <person name="Varghese N."/>
        </authorList>
    </citation>
    <scope>NUCLEOTIDE SEQUENCE [LARGE SCALE GENOMIC DNA]</scope>
    <source>
        <strain evidence="4">DSM 12489</strain>
    </source>
</reference>
<dbReference type="Gene3D" id="3.40.50.720">
    <property type="entry name" value="NAD(P)-binding Rossmann-like Domain"/>
    <property type="match status" value="1"/>
</dbReference>
<name>A0A1H2SCY7_9BACL</name>
<dbReference type="Pfam" id="PF02719">
    <property type="entry name" value="Polysacc_synt_2"/>
    <property type="match status" value="1"/>
</dbReference>
<comment type="similarity">
    <text evidence="1">Belongs to the polysaccharide synthase family.</text>
</comment>
<evidence type="ECO:0000256" key="1">
    <source>
        <dbReference type="ARBA" id="ARBA00007430"/>
    </source>
</evidence>
<gene>
    <name evidence="3" type="ORF">SAMN04489725_10410</name>
</gene>
<dbReference type="STRING" id="89784.SAMN04489725_10410"/>
<dbReference type="SUPFAM" id="SSF51735">
    <property type="entry name" value="NAD(P)-binding Rossmann-fold domains"/>
    <property type="match status" value="1"/>
</dbReference>
<proteinExistence type="inferred from homology"/>
<dbReference type="EMBL" id="FNOJ01000004">
    <property type="protein sequence ID" value="SDW29516.1"/>
    <property type="molecule type" value="Genomic_DNA"/>
</dbReference>
<protein>
    <submittedName>
        <fullName evidence="3">Polysaccharide biosynthesis protein</fullName>
    </submittedName>
</protein>
<dbReference type="AlphaFoldDB" id="A0A1H2SCY7"/>
<dbReference type="RefSeq" id="WP_074692181.1">
    <property type="nucleotide sequence ID" value="NZ_FNOJ01000004.1"/>
</dbReference>
<keyword evidence="4" id="KW-1185">Reference proteome</keyword>
<evidence type="ECO:0000313" key="3">
    <source>
        <dbReference type="EMBL" id="SDW29516.1"/>
    </source>
</evidence>
<feature type="domain" description="Polysaccharide biosynthesis protein CapD-like" evidence="2">
    <location>
        <begin position="7"/>
        <end position="280"/>
    </location>
</feature>
<dbReference type="InterPro" id="IPR036291">
    <property type="entry name" value="NAD(P)-bd_dom_sf"/>
</dbReference>
<organism evidence="3 4">
    <name type="scientific">Alicyclobacillus hesperidum</name>
    <dbReference type="NCBI Taxonomy" id="89784"/>
    <lineage>
        <taxon>Bacteria</taxon>
        <taxon>Bacillati</taxon>
        <taxon>Bacillota</taxon>
        <taxon>Bacilli</taxon>
        <taxon>Bacillales</taxon>
        <taxon>Alicyclobacillaceae</taxon>
        <taxon>Alicyclobacillus</taxon>
    </lineage>
</organism>
<evidence type="ECO:0000259" key="2">
    <source>
        <dbReference type="Pfam" id="PF02719"/>
    </source>
</evidence>